<dbReference type="EMBL" id="LIWG01000002">
    <property type="protein sequence ID" value="MBE3607537.1"/>
    <property type="molecule type" value="Genomic_DNA"/>
</dbReference>
<organism evidence="9 10">
    <name type="scientific">Campylobacter californiensis</name>
    <dbReference type="NCBI Taxonomy" id="1032243"/>
    <lineage>
        <taxon>Bacteria</taxon>
        <taxon>Pseudomonadati</taxon>
        <taxon>Campylobacterota</taxon>
        <taxon>Epsilonproteobacteria</taxon>
        <taxon>Campylobacterales</taxon>
        <taxon>Campylobacteraceae</taxon>
        <taxon>Campylobacter</taxon>
    </lineage>
</organism>
<dbReference type="RefSeq" id="WP_169935644.1">
    <property type="nucleotide sequence ID" value="NZ_CP012545.1"/>
</dbReference>
<accession>A0AAW3ZR23</accession>
<dbReference type="AlphaFoldDB" id="A0AAW3ZR23"/>
<evidence type="ECO:0000256" key="2">
    <source>
        <dbReference type="ARBA" id="ARBA00022490"/>
    </source>
</evidence>
<dbReference type="EC" id="2.1.1.199" evidence="7"/>
<keyword evidence="6 7" id="KW-0949">S-adenosyl-L-methionine</keyword>
<protein>
    <recommendedName>
        <fullName evidence="7">Ribosomal RNA small subunit methyltransferase H</fullName>
        <ecNumber evidence="7">2.1.1.199</ecNumber>
    </recommendedName>
    <alternativeName>
        <fullName evidence="7">16S rRNA m(4)C1402 methyltransferase</fullName>
    </alternativeName>
    <alternativeName>
        <fullName evidence="7">rRNA (cytosine-N(4)-)-methyltransferase RsmH</fullName>
    </alternativeName>
</protein>
<comment type="catalytic activity">
    <reaction evidence="7">
        <text>cytidine(1402) in 16S rRNA + S-adenosyl-L-methionine = N(4)-methylcytidine(1402) in 16S rRNA + S-adenosyl-L-homocysteine + H(+)</text>
        <dbReference type="Rhea" id="RHEA:42928"/>
        <dbReference type="Rhea" id="RHEA-COMP:10286"/>
        <dbReference type="Rhea" id="RHEA-COMP:10287"/>
        <dbReference type="ChEBI" id="CHEBI:15378"/>
        <dbReference type="ChEBI" id="CHEBI:57856"/>
        <dbReference type="ChEBI" id="CHEBI:59789"/>
        <dbReference type="ChEBI" id="CHEBI:74506"/>
        <dbReference type="ChEBI" id="CHEBI:82748"/>
        <dbReference type="EC" id="2.1.1.199"/>
    </reaction>
</comment>
<comment type="function">
    <text evidence="7">Specifically methylates the N4 position of cytidine in position 1402 (C1402) of 16S rRNA.</text>
</comment>
<dbReference type="PIRSF" id="PIRSF004486">
    <property type="entry name" value="MraW"/>
    <property type="match status" value="1"/>
</dbReference>
<evidence type="ECO:0000256" key="4">
    <source>
        <dbReference type="ARBA" id="ARBA00022603"/>
    </source>
</evidence>
<keyword evidence="2 7" id="KW-0963">Cytoplasm</keyword>
<evidence type="ECO:0000313" key="11">
    <source>
        <dbReference type="Proteomes" id="UP001318760"/>
    </source>
</evidence>
<dbReference type="Gene3D" id="1.10.150.170">
    <property type="entry name" value="Putative methyltransferase TM0872, insert domain"/>
    <property type="match status" value="1"/>
</dbReference>
<proteinExistence type="inferred from homology"/>
<evidence type="ECO:0000313" key="8">
    <source>
        <dbReference type="EMBL" id="MBE2985634.1"/>
    </source>
</evidence>
<name>A0AAW3ZR23_9BACT</name>
<dbReference type="InterPro" id="IPR002903">
    <property type="entry name" value="RsmH"/>
</dbReference>
<feature type="binding site" evidence="7">
    <location>
        <position position="99"/>
    </location>
    <ligand>
        <name>S-adenosyl-L-methionine</name>
        <dbReference type="ChEBI" id="CHEBI:59789"/>
    </ligand>
</feature>
<comment type="similarity">
    <text evidence="1 7">Belongs to the methyltransferase superfamily. RsmH family.</text>
</comment>
<reference evidence="9 10" key="1">
    <citation type="submission" date="2015-08" db="EMBL/GenBank/DDBJ databases">
        <title>Comparative genomics of the Campylobacter concisus group.</title>
        <authorList>
            <person name="Yee E."/>
            <person name="Chapman M.H."/>
            <person name="Huynh S."/>
            <person name="Bono J.L."/>
            <person name="On S.L."/>
            <person name="St Leger J."/>
            <person name="Foster G."/>
            <person name="Parker C.T."/>
            <person name="Miller W.G."/>
        </authorList>
    </citation>
    <scope>NUCLEOTIDE SEQUENCE [LARGE SCALE GENOMIC DNA]</scope>
    <source>
        <strain evidence="9 10">RM9337</strain>
    </source>
</reference>
<feature type="binding site" evidence="7">
    <location>
        <position position="51"/>
    </location>
    <ligand>
        <name>S-adenosyl-L-methionine</name>
        <dbReference type="ChEBI" id="CHEBI:59789"/>
    </ligand>
</feature>
<sequence>MQSPHVSVLLEEVLDVFKDTKGNFIDCTLGYGGHSSALLKANSNLNLIACDRDDEAIEFSKKKLSEFGERVRIYKSKFSGLIQILDQNDKKNVKGLLADIGVSSLQLDKNDRGFSINSDTLDMRMNQSDGLSAYDVINSYDKEKLAEILYKYAELTNANFIAQKIIEARKTKAITSAKELAGIVGTRPIKGRSVSPAILVCQAIRIEVNNELGELEMLLESIKNAKFNGCKVAIISFHSLEDRIVKNTFKEWAKECICPSFAIRCECGGNHALGKILTKKAITPSKEEIAVNSRSSCAKMRVFEFKG</sequence>
<dbReference type="Pfam" id="PF01795">
    <property type="entry name" value="Methyltransf_5"/>
    <property type="match status" value="1"/>
</dbReference>
<dbReference type="NCBIfam" id="TIGR00006">
    <property type="entry name" value="16S rRNA (cytosine(1402)-N(4))-methyltransferase RsmH"/>
    <property type="match status" value="1"/>
</dbReference>
<comment type="caution">
    <text evidence="9">The sequence shown here is derived from an EMBL/GenBank/DDBJ whole genome shotgun (WGS) entry which is preliminary data.</text>
</comment>
<keyword evidence="10" id="KW-1185">Reference proteome</keyword>
<dbReference type="PANTHER" id="PTHR11265:SF0">
    <property type="entry name" value="12S RRNA N4-METHYLCYTIDINE METHYLTRANSFERASE"/>
    <property type="match status" value="1"/>
</dbReference>
<dbReference type="InterPro" id="IPR029063">
    <property type="entry name" value="SAM-dependent_MTases_sf"/>
</dbReference>
<comment type="subcellular location">
    <subcellularLocation>
        <location evidence="7">Cytoplasm</location>
    </subcellularLocation>
</comment>
<dbReference type="GO" id="GO:0005737">
    <property type="term" value="C:cytoplasm"/>
    <property type="evidence" value="ECO:0007669"/>
    <property type="project" value="UniProtKB-SubCell"/>
</dbReference>
<dbReference type="Proteomes" id="UP000650616">
    <property type="component" value="Unassembled WGS sequence"/>
</dbReference>
<gene>
    <name evidence="7 9" type="primary">rsmH</name>
    <name evidence="8" type="ORF">CCAL12919_00595</name>
    <name evidence="9" type="ORF">CCAL9337_02180</name>
</gene>
<evidence type="ECO:0000256" key="6">
    <source>
        <dbReference type="ARBA" id="ARBA00022691"/>
    </source>
</evidence>
<feature type="binding site" evidence="7">
    <location>
        <position position="106"/>
    </location>
    <ligand>
        <name>S-adenosyl-L-methionine</name>
        <dbReference type="ChEBI" id="CHEBI:59789"/>
    </ligand>
</feature>
<dbReference type="SUPFAM" id="SSF81799">
    <property type="entry name" value="Putative methyltransferase TM0872, insert domain"/>
    <property type="match status" value="1"/>
</dbReference>
<feature type="binding site" evidence="7">
    <location>
        <position position="78"/>
    </location>
    <ligand>
        <name>S-adenosyl-L-methionine</name>
        <dbReference type="ChEBI" id="CHEBI:59789"/>
    </ligand>
</feature>
<evidence type="ECO:0000313" key="10">
    <source>
        <dbReference type="Proteomes" id="UP000650616"/>
    </source>
</evidence>
<reference evidence="8 11" key="2">
    <citation type="submission" date="2020-10" db="EMBL/GenBank/DDBJ databases">
        <title>Campylobacter californiensis sp. nov. isolated from cattle and feral swine in California.</title>
        <authorList>
            <person name="Miller W.G."/>
        </authorList>
    </citation>
    <scope>NUCLEOTIDE SEQUENCE [LARGE SCALE GENOMIC DNA]</scope>
    <source>
        <strain evidence="8 11">RM12919</strain>
    </source>
</reference>
<dbReference type="GO" id="GO:0071424">
    <property type="term" value="F:rRNA (cytosine-N4-)-methyltransferase activity"/>
    <property type="evidence" value="ECO:0007669"/>
    <property type="project" value="UniProtKB-UniRule"/>
</dbReference>
<dbReference type="SUPFAM" id="SSF53335">
    <property type="entry name" value="S-adenosyl-L-methionine-dependent methyltransferases"/>
    <property type="match status" value="1"/>
</dbReference>
<keyword evidence="3 7" id="KW-0698">rRNA processing</keyword>
<dbReference type="GO" id="GO:0070475">
    <property type="term" value="P:rRNA base methylation"/>
    <property type="evidence" value="ECO:0007669"/>
    <property type="project" value="UniProtKB-UniRule"/>
</dbReference>
<dbReference type="HAMAP" id="MF_01007">
    <property type="entry name" value="16SrRNA_methyltr_H"/>
    <property type="match status" value="1"/>
</dbReference>
<evidence type="ECO:0000256" key="7">
    <source>
        <dbReference type="HAMAP-Rule" id="MF_01007"/>
    </source>
</evidence>
<dbReference type="Gene3D" id="3.40.50.150">
    <property type="entry name" value="Vaccinia Virus protein VP39"/>
    <property type="match status" value="1"/>
</dbReference>
<keyword evidence="4 7" id="KW-0489">Methyltransferase</keyword>
<evidence type="ECO:0000256" key="1">
    <source>
        <dbReference type="ARBA" id="ARBA00010396"/>
    </source>
</evidence>
<dbReference type="InterPro" id="IPR023397">
    <property type="entry name" value="SAM-dep_MeTrfase_MraW_recog"/>
</dbReference>
<keyword evidence="5 7" id="KW-0808">Transferase</keyword>
<dbReference type="EMBL" id="JADBHS010000001">
    <property type="protein sequence ID" value="MBE2985634.1"/>
    <property type="molecule type" value="Genomic_DNA"/>
</dbReference>
<dbReference type="Proteomes" id="UP001318760">
    <property type="component" value="Unassembled WGS sequence"/>
</dbReference>
<evidence type="ECO:0000256" key="5">
    <source>
        <dbReference type="ARBA" id="ARBA00022679"/>
    </source>
</evidence>
<evidence type="ECO:0000256" key="3">
    <source>
        <dbReference type="ARBA" id="ARBA00022552"/>
    </source>
</evidence>
<dbReference type="PANTHER" id="PTHR11265">
    <property type="entry name" value="S-ADENOSYL-METHYLTRANSFERASE MRAW"/>
    <property type="match status" value="1"/>
</dbReference>
<evidence type="ECO:0000313" key="9">
    <source>
        <dbReference type="EMBL" id="MBE3607537.1"/>
    </source>
</evidence>
<feature type="binding site" evidence="7">
    <location>
        <begin position="32"/>
        <end position="34"/>
    </location>
    <ligand>
        <name>S-adenosyl-L-methionine</name>
        <dbReference type="ChEBI" id="CHEBI:59789"/>
    </ligand>
</feature>